<accession>A0A813NQ80</accession>
<evidence type="ECO:0000313" key="5">
    <source>
        <dbReference type="Proteomes" id="UP000663852"/>
    </source>
</evidence>
<dbReference type="SMART" id="SM00460">
    <property type="entry name" value="TGc"/>
    <property type="match status" value="1"/>
</dbReference>
<sequence length="716" mass="82273">MGCCHRKTAPNPEPVVLQAENQHGSQVEQQRVNKIIIEPDVTPSDEAIITNLRNNKRHSNFQLVDPQAFNESFIKERFRAINDRSYQSAIERWSPTSLSHLTDILKTFSEGKSVIHRHWFIFYWIASNIQYDTVSYFTKNYQDQTAEGVFRTRRGVCAGYANMYKYLCDHLQMPCEVVSGYSKGYEFDDREGAPSEVDHAWNVVEIDHHWYLVESTWGAGHVNDKKEFEQRLEAYYFLARPNEMIYHHLPRKEEERWQLLETPISMAQYMSMPKLRPLYFQLNLELISPCNLAHVDFVAGKSYALVVIKTPADVHLLAHLKMNGKKVEGGHRIIFDKLKQVHCCYFAPANVGKHQIVVSGKQGDDENGTYHSVMELILDVKQMPAKCISFPKTWKRFTDLGLEIMSPQDTHLIKLANGAAFAQILIKAPENVELLGKLTDETGNVLSNGEQVYFNREEKIWKCNFAPDRNGLFEAAIMAKEKNDTGSYWSAVSFKIDAKQIPSPNMSYPRTWKEFYDLDLKILAPMNRANAVWANDALYTEVLIQTPDDVQLSCAIQYNNVEIENGALAQYCREKNYWQLLFAPERPGQHKLAVYGKRNNDGESKFSSVVEFNLNVTKLRQSIKFPKIYSSFETNKCQIYTPMEGILKKNSIVPIHCVIPGAKDVNIIVDSKWLDKEGYTDPVLQKQITVGSNEVCICAKYDEGTSYQRIIEYTVQ</sequence>
<dbReference type="InterPro" id="IPR002931">
    <property type="entry name" value="Transglutaminase-like"/>
</dbReference>
<comment type="caution">
    <text evidence="2">The sequence shown here is derived from an EMBL/GenBank/DDBJ whole genome shotgun (WGS) entry which is preliminary data.</text>
</comment>
<dbReference type="Gene3D" id="3.10.620.30">
    <property type="match status" value="1"/>
</dbReference>
<dbReference type="InterPro" id="IPR038765">
    <property type="entry name" value="Papain-like_cys_pep_sf"/>
</dbReference>
<dbReference type="PANTHER" id="PTHR46333:SF2">
    <property type="entry name" value="CYTOKINESIS PROTEIN 3"/>
    <property type="match status" value="1"/>
</dbReference>
<evidence type="ECO:0000259" key="1">
    <source>
        <dbReference type="SMART" id="SM00460"/>
    </source>
</evidence>
<proteinExistence type="predicted"/>
<keyword evidence="4" id="KW-1185">Reference proteome</keyword>
<dbReference type="InterPro" id="IPR052557">
    <property type="entry name" value="CAP/Cytokinesis_protein"/>
</dbReference>
<dbReference type="EMBL" id="CAJNOR010003879">
    <property type="protein sequence ID" value="CAF1456009.1"/>
    <property type="molecule type" value="Genomic_DNA"/>
</dbReference>
<dbReference type="OrthoDB" id="6129702at2759"/>
<dbReference type="Pfam" id="PF01841">
    <property type="entry name" value="Transglut_core"/>
    <property type="match status" value="1"/>
</dbReference>
<evidence type="ECO:0000313" key="3">
    <source>
        <dbReference type="EMBL" id="CAF1456009.1"/>
    </source>
</evidence>
<protein>
    <recommendedName>
        <fullName evidence="1">Transglutaminase-like domain-containing protein</fullName>
    </recommendedName>
</protein>
<reference evidence="2" key="1">
    <citation type="submission" date="2021-02" db="EMBL/GenBank/DDBJ databases">
        <authorList>
            <person name="Nowell W R."/>
        </authorList>
    </citation>
    <scope>NUCLEOTIDE SEQUENCE</scope>
</reference>
<dbReference type="Proteomes" id="UP000663852">
    <property type="component" value="Unassembled WGS sequence"/>
</dbReference>
<dbReference type="InterPro" id="IPR056564">
    <property type="entry name" value="Ig-like_KY"/>
</dbReference>
<dbReference type="Pfam" id="PF23265">
    <property type="entry name" value="Ig-like_KY"/>
    <property type="match status" value="1"/>
</dbReference>
<dbReference type="GO" id="GO:0005737">
    <property type="term" value="C:cytoplasm"/>
    <property type="evidence" value="ECO:0007669"/>
    <property type="project" value="TreeGrafter"/>
</dbReference>
<dbReference type="SUPFAM" id="SSF54001">
    <property type="entry name" value="Cysteine proteinases"/>
    <property type="match status" value="1"/>
</dbReference>
<name>A0A813NQ80_ADIRI</name>
<dbReference type="EMBL" id="CAJNOJ010000003">
    <property type="protein sequence ID" value="CAF0737091.1"/>
    <property type="molecule type" value="Genomic_DNA"/>
</dbReference>
<organism evidence="2 5">
    <name type="scientific">Adineta ricciae</name>
    <name type="common">Rotifer</name>
    <dbReference type="NCBI Taxonomy" id="249248"/>
    <lineage>
        <taxon>Eukaryota</taxon>
        <taxon>Metazoa</taxon>
        <taxon>Spiralia</taxon>
        <taxon>Gnathifera</taxon>
        <taxon>Rotifera</taxon>
        <taxon>Eurotatoria</taxon>
        <taxon>Bdelloidea</taxon>
        <taxon>Adinetida</taxon>
        <taxon>Adinetidae</taxon>
        <taxon>Adineta</taxon>
    </lineage>
</organism>
<dbReference type="Proteomes" id="UP000663828">
    <property type="component" value="Unassembled WGS sequence"/>
</dbReference>
<evidence type="ECO:0000313" key="4">
    <source>
        <dbReference type="Proteomes" id="UP000663828"/>
    </source>
</evidence>
<dbReference type="PANTHER" id="PTHR46333">
    <property type="entry name" value="CYTOKINESIS PROTEIN 3"/>
    <property type="match status" value="1"/>
</dbReference>
<evidence type="ECO:0000313" key="2">
    <source>
        <dbReference type="EMBL" id="CAF0737091.1"/>
    </source>
</evidence>
<gene>
    <name evidence="2" type="ORF">EDS130_LOCUS1503</name>
    <name evidence="3" type="ORF">XAT740_LOCUS37154</name>
</gene>
<feature type="domain" description="Transglutaminase-like" evidence="1">
    <location>
        <begin position="149"/>
        <end position="217"/>
    </location>
</feature>
<dbReference type="AlphaFoldDB" id="A0A813NQ80"/>